<organism evidence="1 2">
    <name type="scientific">Antarcticibacterium arcticum</name>
    <dbReference type="NCBI Taxonomy" id="2585771"/>
    <lineage>
        <taxon>Bacteria</taxon>
        <taxon>Pseudomonadati</taxon>
        <taxon>Bacteroidota</taxon>
        <taxon>Flavobacteriia</taxon>
        <taxon>Flavobacteriales</taxon>
        <taxon>Flavobacteriaceae</taxon>
        <taxon>Antarcticibacterium</taxon>
    </lineage>
</organism>
<evidence type="ECO:0000313" key="2">
    <source>
        <dbReference type="Proteomes" id="UP000321954"/>
    </source>
</evidence>
<evidence type="ECO:0000313" key="1">
    <source>
        <dbReference type="EMBL" id="QED37833.1"/>
    </source>
</evidence>
<name>A0A5B8YMH1_9FLAO</name>
<protein>
    <recommendedName>
        <fullName evidence="3">Four helix bundle protein</fullName>
    </recommendedName>
</protein>
<keyword evidence="2" id="KW-1185">Reference proteome</keyword>
<dbReference type="Proteomes" id="UP000321954">
    <property type="component" value="Chromosome"/>
</dbReference>
<dbReference type="EMBL" id="CP042476">
    <property type="protein sequence ID" value="QED37833.1"/>
    <property type="molecule type" value="Genomic_DNA"/>
</dbReference>
<reference evidence="1 2" key="1">
    <citation type="submission" date="2019-08" db="EMBL/GenBank/DDBJ databases">
        <title>Antarcticibacterium arcticum sp. nov., a bacterium isolated from marine sediment of the Canadian Beaufort Sea.</title>
        <authorList>
            <person name="Lee Y.M."/>
            <person name="Baek K."/>
            <person name="Lee D.-H."/>
            <person name="Shin S.C."/>
            <person name="Jin Y.K."/>
            <person name="Park Y."/>
        </authorList>
    </citation>
    <scope>NUCLEOTIDE SEQUENCE [LARGE SCALE GENOMIC DNA]</scope>
    <source>
        <strain evidence="1 2">PAMC 28998</strain>
    </source>
</reference>
<proteinExistence type="predicted"/>
<gene>
    <name evidence="1" type="ORF">FK178_08905</name>
</gene>
<dbReference type="KEGG" id="anp:FK178_08905"/>
<evidence type="ECO:0008006" key="3">
    <source>
        <dbReference type="Google" id="ProtNLM"/>
    </source>
</evidence>
<accession>A0A5B8YMH1</accession>
<sequence length="135" mass="15496">MESSNFTQLAIYRKALEIFNVSRGIACAISDNKHILEMGYAADVNQQVAGEIVTDSLRLMPELAAIQNASNSIVRLRRARKIRRSAQQILAKCKRIEYSGMREKEFIGLLKTEIQLFDRLFLDWLNKLQLNHNSN</sequence>
<dbReference type="RefSeq" id="WP_146833735.1">
    <property type="nucleotide sequence ID" value="NZ_CP042476.1"/>
</dbReference>
<dbReference type="OrthoDB" id="1443689at2"/>
<dbReference type="AlphaFoldDB" id="A0A5B8YMH1"/>